<accession>A0A409X1F3</accession>
<name>A0A409X1F3_9AGAR</name>
<protein>
    <submittedName>
        <fullName evidence="2">Uncharacterized protein</fullName>
    </submittedName>
</protein>
<evidence type="ECO:0000313" key="2">
    <source>
        <dbReference type="EMBL" id="PPQ84529.1"/>
    </source>
</evidence>
<feature type="compositionally biased region" description="Basic and acidic residues" evidence="1">
    <location>
        <begin position="104"/>
        <end position="118"/>
    </location>
</feature>
<evidence type="ECO:0000313" key="3">
    <source>
        <dbReference type="Proteomes" id="UP000284706"/>
    </source>
</evidence>
<sequence length="505" mass="56633">MAATHLIPPVKNHRVTVLEPANSAFEFANGILAGYNQLVYGPHLSPAPSRSPSPSLPDSASPLQCDGGHSSSAGEPGPHDQRSSTSTLQERAPPAVLPVAETLTRAEKRKLQEKLRSKENKRRKKEKMDEYLPRDSGHAKKHLAGASHIPTSFEAEKMPISKAGFIALRSPDSAMTYRLEDFIGPNAKFNLKLVNWKGEETMVTTDKSERITTVCVSKPEGDETWEDMQQRAAQAIESARAKLHFSKKDRDHRRGGFPALAVGISHGGGQPYPKMRRQDPRNREALQELMSEPAFERISGHATGAFAQWAPRLCAYENRYLTELIEHDRQLRRENKHPKPSEEELRRVWPRTPWAATTFNFGPQTVCFKHIDYNNLAFGWCAITALGTFDHTKGGHLILWDLGIIIEFPAGCTILIPSAAIHHSNVIVGAHERRYSVTQYSAGGIFRWVDNNFQSVVNFREQMTPDERAAALERLSEQLDFGLSLYSDIAELEKKHDVSFKYAEE</sequence>
<keyword evidence="3" id="KW-1185">Reference proteome</keyword>
<dbReference type="OrthoDB" id="3033952at2759"/>
<feature type="compositionally biased region" description="Basic and acidic residues" evidence="1">
    <location>
        <begin position="126"/>
        <end position="138"/>
    </location>
</feature>
<dbReference type="InParanoid" id="A0A409X1F3"/>
<dbReference type="Proteomes" id="UP000284706">
    <property type="component" value="Unassembled WGS sequence"/>
</dbReference>
<reference evidence="2 3" key="1">
    <citation type="journal article" date="2018" name="Evol. Lett.">
        <title>Horizontal gene cluster transfer increased hallucinogenic mushroom diversity.</title>
        <authorList>
            <person name="Reynolds H.T."/>
            <person name="Vijayakumar V."/>
            <person name="Gluck-Thaler E."/>
            <person name="Korotkin H.B."/>
            <person name="Matheny P.B."/>
            <person name="Slot J.C."/>
        </authorList>
    </citation>
    <scope>NUCLEOTIDE SEQUENCE [LARGE SCALE GENOMIC DNA]</scope>
    <source>
        <strain evidence="2 3">SRW20</strain>
    </source>
</reference>
<comment type="caution">
    <text evidence="2">The sequence shown here is derived from an EMBL/GenBank/DDBJ whole genome shotgun (WGS) entry which is preliminary data.</text>
</comment>
<dbReference type="STRING" id="231916.A0A409X1F3"/>
<dbReference type="EMBL" id="NHYE01004447">
    <property type="protein sequence ID" value="PPQ84529.1"/>
    <property type="molecule type" value="Genomic_DNA"/>
</dbReference>
<dbReference type="Gene3D" id="3.60.130.30">
    <property type="match status" value="1"/>
</dbReference>
<proteinExistence type="predicted"/>
<evidence type="ECO:0000256" key="1">
    <source>
        <dbReference type="SAM" id="MobiDB-lite"/>
    </source>
</evidence>
<feature type="region of interest" description="Disordered" evidence="1">
    <location>
        <begin position="45"/>
        <end position="145"/>
    </location>
</feature>
<feature type="region of interest" description="Disordered" evidence="1">
    <location>
        <begin position="261"/>
        <end position="280"/>
    </location>
</feature>
<gene>
    <name evidence="2" type="ORF">CVT26_003606</name>
</gene>
<organism evidence="2 3">
    <name type="scientific">Gymnopilus dilepis</name>
    <dbReference type="NCBI Taxonomy" id="231916"/>
    <lineage>
        <taxon>Eukaryota</taxon>
        <taxon>Fungi</taxon>
        <taxon>Dikarya</taxon>
        <taxon>Basidiomycota</taxon>
        <taxon>Agaricomycotina</taxon>
        <taxon>Agaricomycetes</taxon>
        <taxon>Agaricomycetidae</taxon>
        <taxon>Agaricales</taxon>
        <taxon>Agaricineae</taxon>
        <taxon>Hymenogastraceae</taxon>
        <taxon>Gymnopilus</taxon>
    </lineage>
</organism>
<dbReference type="AlphaFoldDB" id="A0A409X1F3"/>